<dbReference type="SUPFAM" id="SSF48371">
    <property type="entry name" value="ARM repeat"/>
    <property type="match status" value="1"/>
</dbReference>
<organism evidence="14 15">
    <name type="scientific">Oleoguttula mirabilis</name>
    <dbReference type="NCBI Taxonomy" id="1507867"/>
    <lineage>
        <taxon>Eukaryota</taxon>
        <taxon>Fungi</taxon>
        <taxon>Dikarya</taxon>
        <taxon>Ascomycota</taxon>
        <taxon>Pezizomycotina</taxon>
        <taxon>Dothideomycetes</taxon>
        <taxon>Dothideomycetidae</taxon>
        <taxon>Mycosphaerellales</taxon>
        <taxon>Teratosphaeriaceae</taxon>
        <taxon>Oleoguttula</taxon>
    </lineage>
</organism>
<evidence type="ECO:0000259" key="13">
    <source>
        <dbReference type="SMART" id="SM01349"/>
    </source>
</evidence>
<keyword evidence="15" id="KW-1185">Reference proteome</keyword>
<keyword evidence="8" id="KW-0131">Cell cycle</keyword>
<evidence type="ECO:0000256" key="5">
    <source>
        <dbReference type="ARBA" id="ARBA00022618"/>
    </source>
</evidence>
<evidence type="ECO:0000256" key="9">
    <source>
        <dbReference type="ARBA" id="ARBA00023212"/>
    </source>
</evidence>
<evidence type="ECO:0000313" key="15">
    <source>
        <dbReference type="Proteomes" id="UP001324427"/>
    </source>
</evidence>
<feature type="compositionally biased region" description="Polar residues" evidence="12">
    <location>
        <begin position="581"/>
        <end position="592"/>
    </location>
</feature>
<dbReference type="InterPro" id="IPR024395">
    <property type="entry name" value="CLASP_N_dom"/>
</dbReference>
<evidence type="ECO:0000256" key="6">
    <source>
        <dbReference type="ARBA" id="ARBA00022701"/>
    </source>
</evidence>
<dbReference type="Gene3D" id="1.25.10.10">
    <property type="entry name" value="Leucine-rich Repeat Variant"/>
    <property type="match status" value="3"/>
</dbReference>
<keyword evidence="9" id="KW-0206">Cytoskeleton</keyword>
<comment type="caution">
    <text evidence="14">The sequence shown here is derived from an EMBL/GenBank/DDBJ whole genome shotgun (WGS) entry which is preliminary data.</text>
</comment>
<keyword evidence="5" id="KW-0132">Cell division</keyword>
<dbReference type="PROSITE" id="PS50077">
    <property type="entry name" value="HEAT_REPEAT"/>
    <property type="match status" value="1"/>
</dbReference>
<evidence type="ECO:0000256" key="10">
    <source>
        <dbReference type="ARBA" id="ARBA00024889"/>
    </source>
</evidence>
<dbReference type="GO" id="GO:1902903">
    <property type="term" value="P:regulation of supramolecular fiber organization"/>
    <property type="evidence" value="ECO:0007669"/>
    <property type="project" value="UniProtKB-ARBA"/>
</dbReference>
<dbReference type="GO" id="GO:0060172">
    <property type="term" value="P:astral microtubule depolymerization"/>
    <property type="evidence" value="ECO:0007669"/>
    <property type="project" value="TreeGrafter"/>
</dbReference>
<evidence type="ECO:0000256" key="2">
    <source>
        <dbReference type="ARBA" id="ARBA00009549"/>
    </source>
</evidence>
<comment type="function">
    <text evidence="10">Microtubule binding protein that promotes the stabilization of dynamic microtubules. Required for mitotic spindle formation.</text>
</comment>
<evidence type="ECO:0000256" key="4">
    <source>
        <dbReference type="ARBA" id="ARBA00022490"/>
    </source>
</evidence>
<evidence type="ECO:0000256" key="12">
    <source>
        <dbReference type="SAM" id="MobiDB-lite"/>
    </source>
</evidence>
<feature type="region of interest" description="Disordered" evidence="12">
    <location>
        <begin position="557"/>
        <end position="743"/>
    </location>
</feature>
<gene>
    <name evidence="14" type="ORF">LTR36_004091</name>
</gene>
<dbReference type="GO" id="GO:1990023">
    <property type="term" value="C:mitotic spindle midzone"/>
    <property type="evidence" value="ECO:0007669"/>
    <property type="project" value="TreeGrafter"/>
</dbReference>
<feature type="repeat" description="HEAT" evidence="11">
    <location>
        <begin position="94"/>
        <end position="128"/>
    </location>
</feature>
<dbReference type="GO" id="GO:0008017">
    <property type="term" value="F:microtubule binding"/>
    <property type="evidence" value="ECO:0007669"/>
    <property type="project" value="TreeGrafter"/>
</dbReference>
<dbReference type="InterPro" id="IPR011989">
    <property type="entry name" value="ARM-like"/>
</dbReference>
<feature type="compositionally biased region" description="Basic and acidic residues" evidence="12">
    <location>
        <begin position="734"/>
        <end position="743"/>
    </location>
</feature>
<dbReference type="InterPro" id="IPR016024">
    <property type="entry name" value="ARM-type_fold"/>
</dbReference>
<comment type="subcellular location">
    <subcellularLocation>
        <location evidence="1">Cytoplasm</location>
        <location evidence="1">Cytoskeleton</location>
        <location evidence="1">Spindle</location>
    </subcellularLocation>
</comment>
<dbReference type="GO" id="GO:0051301">
    <property type="term" value="P:cell division"/>
    <property type="evidence" value="ECO:0007669"/>
    <property type="project" value="UniProtKB-KW"/>
</dbReference>
<feature type="region of interest" description="Disordered" evidence="12">
    <location>
        <begin position="901"/>
        <end position="935"/>
    </location>
</feature>
<keyword evidence="7" id="KW-0677">Repeat</keyword>
<evidence type="ECO:0000256" key="11">
    <source>
        <dbReference type="PROSITE-ProRule" id="PRU00103"/>
    </source>
</evidence>
<comment type="similarity">
    <text evidence="2">Belongs to the CLASP family.</text>
</comment>
<name>A0AAV9JH36_9PEZI</name>
<evidence type="ECO:0000256" key="3">
    <source>
        <dbReference type="ARBA" id="ARBA00011375"/>
    </source>
</evidence>
<dbReference type="InterPro" id="IPR034085">
    <property type="entry name" value="TOG"/>
</dbReference>
<feature type="region of interest" description="Disordered" evidence="12">
    <location>
        <begin position="846"/>
        <end position="884"/>
    </location>
</feature>
<feature type="domain" description="TOG" evidence="13">
    <location>
        <begin position="1"/>
        <end position="221"/>
    </location>
</feature>
<dbReference type="GO" id="GO:0005881">
    <property type="term" value="C:cytoplasmic microtubule"/>
    <property type="evidence" value="ECO:0007669"/>
    <property type="project" value="TreeGrafter"/>
</dbReference>
<proteinExistence type="inferred from homology"/>
<keyword evidence="8" id="KW-0498">Mitosis</keyword>
<dbReference type="AlphaFoldDB" id="A0AAV9JH36"/>
<dbReference type="GO" id="GO:0005876">
    <property type="term" value="C:spindle microtubule"/>
    <property type="evidence" value="ECO:0007669"/>
    <property type="project" value="TreeGrafter"/>
</dbReference>
<dbReference type="EMBL" id="JAVFHQ010000024">
    <property type="protein sequence ID" value="KAK4544519.1"/>
    <property type="molecule type" value="Genomic_DNA"/>
</dbReference>
<feature type="compositionally biased region" description="Low complexity" evidence="12">
    <location>
        <begin position="902"/>
        <end position="927"/>
    </location>
</feature>
<keyword evidence="4" id="KW-0963">Cytoplasm</keyword>
<dbReference type="InterPro" id="IPR021133">
    <property type="entry name" value="HEAT_type_2"/>
</dbReference>
<reference evidence="14 15" key="1">
    <citation type="submission" date="2021-11" db="EMBL/GenBank/DDBJ databases">
        <title>Black yeast isolated from Biological Soil Crust.</title>
        <authorList>
            <person name="Kurbessoian T."/>
        </authorList>
    </citation>
    <scope>NUCLEOTIDE SEQUENCE [LARGE SCALE GENOMIC DNA]</scope>
    <source>
        <strain evidence="14 15">CCFEE 5522</strain>
    </source>
</reference>
<evidence type="ECO:0000313" key="14">
    <source>
        <dbReference type="EMBL" id="KAK4544519.1"/>
    </source>
</evidence>
<keyword evidence="6" id="KW-0493">Microtubule</keyword>
<dbReference type="Pfam" id="PF12348">
    <property type="entry name" value="CLASP_N"/>
    <property type="match status" value="2"/>
</dbReference>
<evidence type="ECO:0000256" key="7">
    <source>
        <dbReference type="ARBA" id="ARBA00022737"/>
    </source>
</evidence>
<dbReference type="PANTHER" id="PTHR21567:SF9">
    <property type="entry name" value="CLIP-ASSOCIATING PROTEIN"/>
    <property type="match status" value="1"/>
</dbReference>
<dbReference type="GO" id="GO:0005815">
    <property type="term" value="C:microtubule organizing center"/>
    <property type="evidence" value="ECO:0007669"/>
    <property type="project" value="TreeGrafter"/>
</dbReference>
<evidence type="ECO:0000256" key="1">
    <source>
        <dbReference type="ARBA" id="ARBA00004186"/>
    </source>
</evidence>
<dbReference type="Proteomes" id="UP001324427">
    <property type="component" value="Unassembled WGS sequence"/>
</dbReference>
<sequence>MEAQASTLLATLKRPAAPSEAKLNALNGLKSDIKHCRVPETAQATIFECLRLAIAQQVSSTLALSAFSTLGHLIKRLNIQDAGGHAISQFAPRLFPALHDRLGDLKEPIRSASSQALAELYPLLGQDVEHIIREEAINGSNPRAKEAGMQWVVRMHSDEAMPFKSYVSDMVARLEDADGNVREAGKAALIELFGNAPDRAKTDLKRQLKAHSVRHSIQMQILSHIGAETATSRPNTRDAPDSEMDLAASTRSLPAMDHGAAFADSINSEAAQPPPPETVPMDPIYVHSQRDLEDAFRDMLPHFEGKETEDNWILRDRDVLKVRRLLKGNAPNEYHHAFMAGIKSTVEGILKVANSLRTTMSTNGSQCIQELARTLGPALDPHVEILLQSFIKMSAATKLLAAQNGRVTSDCIFQNCSFHVRLMQHLWIAAQDKNASTRQCVPEWLKTLLKRQAGYKQHFESSGGLDLAEKCINKGLEDAKPAVKEGMRAAYWTFARIWPDRAEKILAGLKDLAKTALQKDPNNPNASLHVSQTAAAVPARSAGSRMAVRELIAEQRKAKAAGRLPERPNSAMATLSPAKPRSQTNMSSTNRGPSHLRAESRIAPTASNVSETPSESKGSNSKRSALMSGPVRRPRRPEIQRPQTADPYAARRMLRPETPADASPSNSSPKGNAGSKASVSTSSAARNRAKTAGNAVSPSGSPIKRGSPALGHTHPAPEHLQNSRPTSKGSSGSHGEDLTTVREDDFTMVIPNSKGAVSTGRGAFWPSQKRPALGQTMSVDSGLPAITGDDDGFTMVVPSMHASVSRARSPLAYRSPMRAMFEEARGQLERSGSPPREHLNGIDEAIDGASKRRDSPVKSVTPQPEEIQIYEDPLSSDAPEAPTDGERRVLGELQVNENVRVHSPTQSQGSSASPASSPRHAPDARSPMAHTPQDRAEVLRSRRLLGSGIERIRTKTLDAHGFRRVQDLAKSNLDIWDGGKKYDELMMVLLEYLQTFDQGPGLTQPPHKAAGLKTQALGLVRALLMLQRKSAASWHLKALITVFACRKTVDANSHILTDLQKTADEIVKQAAPENCIDGTLEYLILAGDNKAAARSVAMAINTLRQLLESARHRAVDLGPERKICLTQAAAKYLDDVDAEVRKADVELASDLFELFGSSKAEFWSEFKGTDEGRLGLLTYYIARRGRAAATVAQ</sequence>
<feature type="compositionally biased region" description="Polar residues" evidence="12">
    <location>
        <begin position="720"/>
        <end position="733"/>
    </location>
</feature>
<dbReference type="GO" id="GO:0090307">
    <property type="term" value="P:mitotic spindle assembly"/>
    <property type="evidence" value="ECO:0007669"/>
    <property type="project" value="TreeGrafter"/>
</dbReference>
<accession>A0AAV9JH36</accession>
<dbReference type="PANTHER" id="PTHR21567">
    <property type="entry name" value="CLASP"/>
    <property type="match status" value="1"/>
</dbReference>
<feature type="compositionally biased region" description="Polar residues" evidence="12">
    <location>
        <begin position="605"/>
        <end position="623"/>
    </location>
</feature>
<comment type="subunit">
    <text evidence="3">Interacts with microtubules.</text>
</comment>
<dbReference type="SMART" id="SM01349">
    <property type="entry name" value="TOG"/>
    <property type="match status" value="1"/>
</dbReference>
<protein>
    <recommendedName>
        <fullName evidence="13">TOG domain-containing protein</fullName>
    </recommendedName>
</protein>
<feature type="compositionally biased region" description="Polar residues" evidence="12">
    <location>
        <begin position="663"/>
        <end position="685"/>
    </location>
</feature>
<evidence type="ECO:0000256" key="8">
    <source>
        <dbReference type="ARBA" id="ARBA00022776"/>
    </source>
</evidence>
<dbReference type="GO" id="GO:0031110">
    <property type="term" value="P:regulation of microtubule polymerization or depolymerization"/>
    <property type="evidence" value="ECO:0007669"/>
    <property type="project" value="UniProtKB-ARBA"/>
</dbReference>